<dbReference type="Proteomes" id="UP001218188">
    <property type="component" value="Unassembled WGS sequence"/>
</dbReference>
<keyword evidence="5 8" id="KW-0010">Activator</keyword>
<evidence type="ECO:0000313" key="9">
    <source>
        <dbReference type="EMBL" id="KAJ7040367.1"/>
    </source>
</evidence>
<comment type="caution">
    <text evidence="9">The sequence shown here is derived from an EMBL/GenBank/DDBJ whole genome shotgun (WGS) entry which is preliminary data.</text>
</comment>
<dbReference type="InterPro" id="IPR037212">
    <property type="entry name" value="Med7/Med21-like"/>
</dbReference>
<name>A0AAD6T720_9AGAR</name>
<comment type="function">
    <text evidence="8">Component of the Mediator complex, a coactivator involved in the regulated transcription of nearly all RNA polymerase II-dependent genes. Mediator functions as a bridge to convey information from gene-specific regulatory proteins to the basal RNA polymerase II transcription machinery.</text>
</comment>
<reference evidence="9" key="1">
    <citation type="submission" date="2023-03" db="EMBL/GenBank/DDBJ databases">
        <title>Massive genome expansion in bonnet fungi (Mycena s.s.) driven by repeated elements and novel gene families across ecological guilds.</title>
        <authorList>
            <consortium name="Lawrence Berkeley National Laboratory"/>
            <person name="Harder C.B."/>
            <person name="Miyauchi S."/>
            <person name="Viragh M."/>
            <person name="Kuo A."/>
            <person name="Thoen E."/>
            <person name="Andreopoulos B."/>
            <person name="Lu D."/>
            <person name="Skrede I."/>
            <person name="Drula E."/>
            <person name="Henrissat B."/>
            <person name="Morin E."/>
            <person name="Kohler A."/>
            <person name="Barry K."/>
            <person name="LaButti K."/>
            <person name="Morin E."/>
            <person name="Salamov A."/>
            <person name="Lipzen A."/>
            <person name="Mereny Z."/>
            <person name="Hegedus B."/>
            <person name="Baldrian P."/>
            <person name="Stursova M."/>
            <person name="Weitz H."/>
            <person name="Taylor A."/>
            <person name="Grigoriev I.V."/>
            <person name="Nagy L.G."/>
            <person name="Martin F."/>
            <person name="Kauserud H."/>
        </authorList>
    </citation>
    <scope>NUCLEOTIDE SEQUENCE</scope>
    <source>
        <strain evidence="9">CBHHK200</strain>
    </source>
</reference>
<comment type="subunit">
    <text evidence="8">Component of the Mediator complex.</text>
</comment>
<evidence type="ECO:0000256" key="1">
    <source>
        <dbReference type="ARBA" id="ARBA00004123"/>
    </source>
</evidence>
<comment type="similarity">
    <text evidence="2 8">Belongs to the Mediator complex subunit 7 family.</text>
</comment>
<protein>
    <recommendedName>
        <fullName evidence="3 8">Mediator of RNA polymerase II transcription subunit 7</fullName>
    </recommendedName>
</protein>
<dbReference type="Gene3D" id="6.10.140.200">
    <property type="match status" value="1"/>
</dbReference>
<dbReference type="GO" id="GO:0006357">
    <property type="term" value="P:regulation of transcription by RNA polymerase II"/>
    <property type="evidence" value="ECO:0007669"/>
    <property type="project" value="InterPro"/>
</dbReference>
<evidence type="ECO:0000256" key="3">
    <source>
        <dbReference type="ARBA" id="ARBA00020631"/>
    </source>
</evidence>
<evidence type="ECO:0000256" key="2">
    <source>
        <dbReference type="ARBA" id="ARBA00009994"/>
    </source>
</evidence>
<keyword evidence="10" id="KW-1185">Reference proteome</keyword>
<dbReference type="Pfam" id="PF05983">
    <property type="entry name" value="Med7"/>
    <property type="match status" value="1"/>
</dbReference>
<evidence type="ECO:0000256" key="7">
    <source>
        <dbReference type="ARBA" id="ARBA00023242"/>
    </source>
</evidence>
<comment type="subcellular location">
    <subcellularLocation>
        <location evidence="1 8">Nucleus</location>
    </subcellularLocation>
</comment>
<evidence type="ECO:0000256" key="8">
    <source>
        <dbReference type="RuleBase" id="RU364060"/>
    </source>
</evidence>
<dbReference type="GO" id="GO:0016592">
    <property type="term" value="C:mediator complex"/>
    <property type="evidence" value="ECO:0007669"/>
    <property type="project" value="InterPro"/>
</dbReference>
<evidence type="ECO:0000256" key="6">
    <source>
        <dbReference type="ARBA" id="ARBA00023163"/>
    </source>
</evidence>
<sequence length="298" mass="33388">MDEEDGELRNPFPSPPSHYTKYTTHNLALLALYNQRVPDHPNSLQHQILSDQTDVPEWPLTQLEKPRIDWILEEPDAYYDVFGDRWFVKDKIPSLAELGGNQLYPEDPCVDRRPALLSILRSLLVTYSSLTSSVLAPPPTMSATEPPEWQGHVEWITVLGQNLMAAANDLRPVQARGNLELMMRRQLDLRKEETKTLYSKCDVLEAKLKELRASALLVSSFSATRDAATDQVMTDVPAIVCSVHLSIFWITTYNLPAVGRIGYSSGLCRCTQVGRGRGIGGYSVLARLILQLKADANV</sequence>
<dbReference type="Gene3D" id="6.10.140.1520">
    <property type="match status" value="1"/>
</dbReference>
<evidence type="ECO:0000256" key="5">
    <source>
        <dbReference type="ARBA" id="ARBA00023159"/>
    </source>
</evidence>
<dbReference type="SUPFAM" id="SSF140718">
    <property type="entry name" value="Mediator hinge subcomplex-like"/>
    <property type="match status" value="1"/>
</dbReference>
<dbReference type="AlphaFoldDB" id="A0AAD6T720"/>
<dbReference type="InterPro" id="IPR009244">
    <property type="entry name" value="Mediatior_Med7"/>
</dbReference>
<evidence type="ECO:0000256" key="4">
    <source>
        <dbReference type="ARBA" id="ARBA00023015"/>
    </source>
</evidence>
<proteinExistence type="inferred from homology"/>
<gene>
    <name evidence="9" type="ORF">C8F04DRAFT_254840</name>
</gene>
<dbReference type="InterPro" id="IPR044888">
    <property type="entry name" value="Mediatior_Med7_sf"/>
</dbReference>
<accession>A0AAD6T720</accession>
<dbReference type="EMBL" id="JARJCM010000022">
    <property type="protein sequence ID" value="KAJ7040367.1"/>
    <property type="molecule type" value="Genomic_DNA"/>
</dbReference>
<dbReference type="PANTHER" id="PTHR21428:SF11">
    <property type="entry name" value="MEDIATOR OF RNA POLYMERASE II TRANSCRIPTION SUBUNIT 7"/>
    <property type="match status" value="1"/>
</dbReference>
<keyword evidence="7 8" id="KW-0539">Nucleus</keyword>
<dbReference type="PANTHER" id="PTHR21428">
    <property type="entry name" value="MEDIATOR OF RNA POLYMERASE II TRANSCRIPTION SUBUNIT 7"/>
    <property type="match status" value="1"/>
</dbReference>
<keyword evidence="4 8" id="KW-0805">Transcription regulation</keyword>
<keyword evidence="6 8" id="KW-0804">Transcription</keyword>
<evidence type="ECO:0000313" key="10">
    <source>
        <dbReference type="Proteomes" id="UP001218188"/>
    </source>
</evidence>
<organism evidence="9 10">
    <name type="scientific">Mycena alexandri</name>
    <dbReference type="NCBI Taxonomy" id="1745969"/>
    <lineage>
        <taxon>Eukaryota</taxon>
        <taxon>Fungi</taxon>
        <taxon>Dikarya</taxon>
        <taxon>Basidiomycota</taxon>
        <taxon>Agaricomycotina</taxon>
        <taxon>Agaricomycetes</taxon>
        <taxon>Agaricomycetidae</taxon>
        <taxon>Agaricales</taxon>
        <taxon>Marasmiineae</taxon>
        <taxon>Mycenaceae</taxon>
        <taxon>Mycena</taxon>
    </lineage>
</organism>
<dbReference type="GO" id="GO:0070847">
    <property type="term" value="C:core mediator complex"/>
    <property type="evidence" value="ECO:0007669"/>
    <property type="project" value="TreeGrafter"/>
</dbReference>
<dbReference type="GO" id="GO:0003712">
    <property type="term" value="F:transcription coregulator activity"/>
    <property type="evidence" value="ECO:0007669"/>
    <property type="project" value="InterPro"/>
</dbReference>